<keyword evidence="5 6" id="KW-0804">Transcription</keyword>
<dbReference type="GO" id="GO:0006355">
    <property type="term" value="P:regulation of DNA-templated transcription"/>
    <property type="evidence" value="ECO:0007669"/>
    <property type="project" value="UniProtKB-UniRule"/>
</dbReference>
<evidence type="ECO:0000256" key="4">
    <source>
        <dbReference type="ARBA" id="ARBA00022695"/>
    </source>
</evidence>
<reference evidence="9" key="1">
    <citation type="submission" date="2024-07" db="EMBL/GenBank/DDBJ databases">
        <title>Identification and characteristics of an arsenic-resistant bacterial isolate, which belongs to a novel species.</title>
        <authorList>
            <person name="Juszczyk A."/>
            <person name="Kowalczyk A."/>
            <person name="Was K."/>
            <person name="Kosowicz W."/>
            <person name="Budzyn A."/>
            <person name="Latowski D."/>
        </authorList>
    </citation>
    <scope>NUCLEOTIDE SEQUENCE</scope>
    <source>
        <strain evidence="9">As8PL</strain>
    </source>
</reference>
<dbReference type="RefSeq" id="WP_368503069.1">
    <property type="nucleotide sequence ID" value="NZ_CP162551.1"/>
</dbReference>
<dbReference type="GO" id="GO:0003899">
    <property type="term" value="F:DNA-directed RNA polymerase activity"/>
    <property type="evidence" value="ECO:0007669"/>
    <property type="project" value="UniProtKB-UniRule"/>
</dbReference>
<accession>A0AB39BNW0</accession>
<comment type="function">
    <text evidence="6">Participates in both the initiation and recycling phases of transcription. In the presence of the delta subunit, RNAP displays an increased specificity of transcription, a decreased affinity for nucleic acids, and an increased efficiency of RNA synthesis because of enhanced recycling.</text>
</comment>
<name>A0AB39BNW0_9BACI</name>
<evidence type="ECO:0000313" key="9">
    <source>
        <dbReference type="EMBL" id="XDI35501.1"/>
    </source>
</evidence>
<dbReference type="NCBIfam" id="TIGR04567">
    <property type="entry name" value="RNAP_delt_lowGC"/>
    <property type="match status" value="1"/>
</dbReference>
<evidence type="ECO:0000256" key="1">
    <source>
        <dbReference type="ARBA" id="ARBA00009828"/>
    </source>
</evidence>
<sequence>MCTLNLKEMKKDELQELSMIEVTYALMKEKRKPYNFNDLVKEIVQIKQMTKKDVNERISFLYTDLNIDGRFLTLGDNNWGLKSWYPHEQSEEEITAPVNPRKKTAKEEEDDLMVDGFDGFDDEFEDLEDELDEISNEEDADEEDDTDDTFTEKDDLDGFDDDDSEDDLEEEEE</sequence>
<comment type="subunit">
    <text evidence="6">RNAP is composed of a core of 2 alpha, a beta and a beta' subunits. The core is associated with a delta subunit and one of several sigma factors.</text>
</comment>
<organism evidence="9">
    <name type="scientific">Alkalihalophilus sp. As8PL</name>
    <dbReference type="NCBI Taxonomy" id="3237103"/>
    <lineage>
        <taxon>Bacteria</taxon>
        <taxon>Bacillati</taxon>
        <taxon>Bacillota</taxon>
        <taxon>Bacilli</taxon>
        <taxon>Bacillales</taxon>
        <taxon>Bacillaceae</taxon>
        <taxon>Alkalihalophilus</taxon>
    </lineage>
</organism>
<feature type="region of interest" description="Disordered" evidence="7">
    <location>
        <begin position="88"/>
        <end position="173"/>
    </location>
</feature>
<dbReference type="Gene3D" id="1.10.10.1250">
    <property type="entry name" value="RNA polymerase, subunit delta, N-terminal domain"/>
    <property type="match status" value="1"/>
</dbReference>
<evidence type="ECO:0000256" key="6">
    <source>
        <dbReference type="HAMAP-Rule" id="MF_00357"/>
    </source>
</evidence>
<evidence type="ECO:0000256" key="2">
    <source>
        <dbReference type="ARBA" id="ARBA00022478"/>
    </source>
</evidence>
<evidence type="ECO:0000256" key="7">
    <source>
        <dbReference type="SAM" id="MobiDB-lite"/>
    </source>
</evidence>
<protein>
    <recommendedName>
        <fullName evidence="6">Probable DNA-directed RNA polymerase subunit delta</fullName>
    </recommendedName>
    <alternativeName>
        <fullName evidence="6">RNAP delta factor</fullName>
    </alternativeName>
</protein>
<evidence type="ECO:0000256" key="3">
    <source>
        <dbReference type="ARBA" id="ARBA00022679"/>
    </source>
</evidence>
<keyword evidence="2 6" id="KW-0240">DNA-directed RNA polymerase</keyword>
<dbReference type="HAMAP" id="MF_00357">
    <property type="entry name" value="RNApol_bact_RpoE"/>
    <property type="match status" value="1"/>
</dbReference>
<feature type="compositionally biased region" description="Acidic residues" evidence="7">
    <location>
        <begin position="107"/>
        <end position="173"/>
    </location>
</feature>
<dbReference type="InterPro" id="IPR007759">
    <property type="entry name" value="Asxl_HARE-HTH"/>
</dbReference>
<gene>
    <name evidence="6 9" type="primary">rpoE</name>
    <name evidence="9" type="ORF">AB3N04_12330</name>
</gene>
<keyword evidence="4 6" id="KW-0548">Nucleotidyltransferase</keyword>
<dbReference type="Pfam" id="PF05066">
    <property type="entry name" value="HARE-HTH"/>
    <property type="match status" value="1"/>
</dbReference>
<dbReference type="GO" id="GO:0006351">
    <property type="term" value="P:DNA-templated transcription"/>
    <property type="evidence" value="ECO:0007669"/>
    <property type="project" value="InterPro"/>
</dbReference>
<proteinExistence type="inferred from homology"/>
<dbReference type="GO" id="GO:0000428">
    <property type="term" value="C:DNA-directed RNA polymerase complex"/>
    <property type="evidence" value="ECO:0007669"/>
    <property type="project" value="UniProtKB-KW"/>
</dbReference>
<dbReference type="InterPro" id="IPR038087">
    <property type="entry name" value="RNAP_delta_N_dom_sf"/>
</dbReference>
<evidence type="ECO:0000259" key="8">
    <source>
        <dbReference type="PROSITE" id="PS51913"/>
    </source>
</evidence>
<dbReference type="InterPro" id="IPR029757">
    <property type="entry name" value="RpoE"/>
</dbReference>
<feature type="domain" description="HTH HARE-type" evidence="8">
    <location>
        <begin position="17"/>
        <end position="84"/>
    </location>
</feature>
<evidence type="ECO:0000256" key="5">
    <source>
        <dbReference type="ARBA" id="ARBA00023163"/>
    </source>
</evidence>
<comment type="similarity">
    <text evidence="1 6">Belongs to the RpoE family.</text>
</comment>
<dbReference type="EMBL" id="CP162551">
    <property type="protein sequence ID" value="XDI35501.1"/>
    <property type="molecule type" value="Genomic_DNA"/>
</dbReference>
<dbReference type="PROSITE" id="PS51913">
    <property type="entry name" value="HTH_HARE"/>
    <property type="match status" value="1"/>
</dbReference>
<dbReference type="AlphaFoldDB" id="A0AB39BNW0"/>
<keyword evidence="3 6" id="KW-0808">Transferase</keyword>